<accession>A0AAD4R8M1</accession>
<feature type="active site" description="Proton donor/acceptor" evidence="10">
    <location>
        <position position="348"/>
    </location>
</feature>
<keyword evidence="11" id="KW-1133">Transmembrane helix</keyword>
<comment type="cofactor">
    <cofactor evidence="1">
        <name>Zn(2+)</name>
        <dbReference type="ChEBI" id="CHEBI:29105"/>
    </cofactor>
</comment>
<protein>
    <submittedName>
        <fullName evidence="13">Zinc carboxypeptidase domain-containing protein</fullName>
    </submittedName>
</protein>
<keyword evidence="3 13" id="KW-0121">Carboxypeptidase</keyword>
<keyword evidence="6" id="KW-0732">Signal</keyword>
<dbReference type="Gene3D" id="3.40.630.10">
    <property type="entry name" value="Zn peptidases"/>
    <property type="match status" value="1"/>
</dbReference>
<dbReference type="GO" id="GO:0006508">
    <property type="term" value="P:proteolysis"/>
    <property type="evidence" value="ECO:0007669"/>
    <property type="project" value="UniProtKB-KW"/>
</dbReference>
<evidence type="ECO:0000256" key="3">
    <source>
        <dbReference type="ARBA" id="ARBA00022645"/>
    </source>
</evidence>
<evidence type="ECO:0000256" key="1">
    <source>
        <dbReference type="ARBA" id="ARBA00001947"/>
    </source>
</evidence>
<evidence type="ECO:0000256" key="4">
    <source>
        <dbReference type="ARBA" id="ARBA00022670"/>
    </source>
</evidence>
<feature type="domain" description="Peptidase M14" evidence="12">
    <location>
        <begin position="67"/>
        <end position="384"/>
    </location>
</feature>
<evidence type="ECO:0000256" key="5">
    <source>
        <dbReference type="ARBA" id="ARBA00022723"/>
    </source>
</evidence>
<comment type="caution">
    <text evidence="13">The sequence shown here is derived from an EMBL/GenBank/DDBJ whole genome shotgun (WGS) entry which is preliminary data.</text>
</comment>
<proteinExistence type="inferred from homology"/>
<keyword evidence="11" id="KW-0472">Membrane</keyword>
<dbReference type="SUPFAM" id="SSF53187">
    <property type="entry name" value="Zn-dependent exopeptidases"/>
    <property type="match status" value="1"/>
</dbReference>
<dbReference type="Pfam" id="PF00246">
    <property type="entry name" value="Peptidase_M14"/>
    <property type="match status" value="1"/>
</dbReference>
<dbReference type="FunFam" id="3.40.630.10:FF:000084">
    <property type="entry name" value="Carboxypeptidase B2"/>
    <property type="match status" value="1"/>
</dbReference>
<dbReference type="GO" id="GO:0008270">
    <property type="term" value="F:zinc ion binding"/>
    <property type="evidence" value="ECO:0007669"/>
    <property type="project" value="InterPro"/>
</dbReference>
<comment type="similarity">
    <text evidence="2 10">Belongs to the peptidase M14 family.</text>
</comment>
<dbReference type="AlphaFoldDB" id="A0AAD4R8M1"/>
<gene>
    <name evidence="13" type="ORF">DdX_07090</name>
</gene>
<sequence>MDCYNGAGRKDDLSGIDLNGIIGSAKKHSPQNLRSTKSRTWNHYVSGILCLFFIVPSALAIEFNLTRYHDYPDFELFIREAARQYPSLTQLKTIGTSREGRKLLGLKIGSPPFEANKPAVWIDGGNHAREWPAFHLSVYFIQKLLDGYGTDQVITNYVNRLNFFIFPVLNPDGFIFSRTSTKDIVRQWRKNRAPTNCSGWTNFKKTAMCCDGVDLNRNWDIAFSQDNYPFNNPCSDEFQGPMPFSEPESRAVRDFVLTPEIDGNVHAMISMHTHGQLFILPFNYKRRTYPADYADLERLAFRAVDAIKSVNGVEYRVGTAADMLGPATGGQIDWIKKNTNIKYVYVMELPPELTTWFAFQMRPHWLIPTAQETWKGIKVIIEQVLREFA</sequence>
<keyword evidence="4" id="KW-0645">Protease</keyword>
<dbReference type="PANTHER" id="PTHR11705:SF59">
    <property type="entry name" value="PEPTIDASE M14 CARBOXYPEPTIDASE A DOMAIN-CONTAINING PROTEIN"/>
    <property type="match status" value="1"/>
</dbReference>
<feature type="transmembrane region" description="Helical" evidence="11">
    <location>
        <begin position="41"/>
        <end position="61"/>
    </location>
</feature>
<dbReference type="PRINTS" id="PR00765">
    <property type="entry name" value="CRBOXYPTASEA"/>
</dbReference>
<dbReference type="GO" id="GO:0005615">
    <property type="term" value="C:extracellular space"/>
    <property type="evidence" value="ECO:0007669"/>
    <property type="project" value="TreeGrafter"/>
</dbReference>
<evidence type="ECO:0000256" key="10">
    <source>
        <dbReference type="PROSITE-ProRule" id="PRU01379"/>
    </source>
</evidence>
<reference evidence="13" key="1">
    <citation type="submission" date="2022-01" db="EMBL/GenBank/DDBJ databases">
        <title>Genome Sequence Resource for Two Populations of Ditylenchus destructor, the Migratory Endoparasitic Phytonematode.</title>
        <authorList>
            <person name="Zhang H."/>
            <person name="Lin R."/>
            <person name="Xie B."/>
        </authorList>
    </citation>
    <scope>NUCLEOTIDE SEQUENCE</scope>
    <source>
        <strain evidence="13">BazhouSP</strain>
    </source>
</reference>
<evidence type="ECO:0000256" key="7">
    <source>
        <dbReference type="ARBA" id="ARBA00022801"/>
    </source>
</evidence>
<keyword evidence="11" id="KW-0812">Transmembrane</keyword>
<evidence type="ECO:0000313" key="14">
    <source>
        <dbReference type="Proteomes" id="UP001201812"/>
    </source>
</evidence>
<keyword evidence="8" id="KW-0862">Zinc</keyword>
<dbReference type="CDD" id="cd03860">
    <property type="entry name" value="M14_CP_A-B_like"/>
    <property type="match status" value="1"/>
</dbReference>
<evidence type="ECO:0000256" key="8">
    <source>
        <dbReference type="ARBA" id="ARBA00022833"/>
    </source>
</evidence>
<dbReference type="GO" id="GO:0004181">
    <property type="term" value="F:metallocarboxypeptidase activity"/>
    <property type="evidence" value="ECO:0007669"/>
    <property type="project" value="InterPro"/>
</dbReference>
<organism evidence="13 14">
    <name type="scientific">Ditylenchus destructor</name>
    <dbReference type="NCBI Taxonomy" id="166010"/>
    <lineage>
        <taxon>Eukaryota</taxon>
        <taxon>Metazoa</taxon>
        <taxon>Ecdysozoa</taxon>
        <taxon>Nematoda</taxon>
        <taxon>Chromadorea</taxon>
        <taxon>Rhabditida</taxon>
        <taxon>Tylenchina</taxon>
        <taxon>Tylenchomorpha</taxon>
        <taxon>Sphaerularioidea</taxon>
        <taxon>Anguinidae</taxon>
        <taxon>Anguininae</taxon>
        <taxon>Ditylenchus</taxon>
    </lineage>
</organism>
<dbReference type="PANTHER" id="PTHR11705">
    <property type="entry name" value="PROTEASE FAMILY M14 CARBOXYPEPTIDASE A,B"/>
    <property type="match status" value="1"/>
</dbReference>
<evidence type="ECO:0000256" key="9">
    <source>
        <dbReference type="ARBA" id="ARBA00023049"/>
    </source>
</evidence>
<keyword evidence="9" id="KW-0482">Metalloprotease</keyword>
<name>A0AAD4R8M1_9BILA</name>
<evidence type="ECO:0000259" key="12">
    <source>
        <dbReference type="PROSITE" id="PS52035"/>
    </source>
</evidence>
<keyword evidence="14" id="KW-1185">Reference proteome</keyword>
<evidence type="ECO:0000256" key="2">
    <source>
        <dbReference type="ARBA" id="ARBA00005988"/>
    </source>
</evidence>
<dbReference type="SMART" id="SM00631">
    <property type="entry name" value="Zn_pept"/>
    <property type="match status" value="1"/>
</dbReference>
<keyword evidence="7" id="KW-0378">Hydrolase</keyword>
<evidence type="ECO:0000256" key="11">
    <source>
        <dbReference type="SAM" id="Phobius"/>
    </source>
</evidence>
<dbReference type="PROSITE" id="PS52035">
    <property type="entry name" value="PEPTIDASE_M14"/>
    <property type="match status" value="1"/>
</dbReference>
<dbReference type="EMBL" id="JAKKPZ010000009">
    <property type="protein sequence ID" value="KAI1717347.1"/>
    <property type="molecule type" value="Genomic_DNA"/>
</dbReference>
<keyword evidence="5" id="KW-0479">Metal-binding</keyword>
<evidence type="ECO:0000256" key="6">
    <source>
        <dbReference type="ARBA" id="ARBA00022729"/>
    </source>
</evidence>
<dbReference type="Proteomes" id="UP001201812">
    <property type="component" value="Unassembled WGS sequence"/>
</dbReference>
<dbReference type="InterPro" id="IPR000834">
    <property type="entry name" value="Peptidase_M14"/>
</dbReference>
<evidence type="ECO:0000313" key="13">
    <source>
        <dbReference type="EMBL" id="KAI1717347.1"/>
    </source>
</evidence>